<dbReference type="Gene3D" id="3.40.50.150">
    <property type="entry name" value="Vaccinia Virus protein VP39"/>
    <property type="match status" value="1"/>
</dbReference>
<evidence type="ECO:0000256" key="2">
    <source>
        <dbReference type="ARBA" id="ARBA00022603"/>
    </source>
</evidence>
<comment type="similarity">
    <text evidence="6">Belongs to the class I-like SAM-binding methyltransferase superfamily. Cation-dependent O-methyltransferase family.</text>
</comment>
<dbReference type="EMBL" id="CP017554">
    <property type="protein sequence ID" value="AOW01155.1"/>
    <property type="molecule type" value="Genomic_DNA"/>
</dbReference>
<evidence type="ECO:0000256" key="6">
    <source>
        <dbReference type="ARBA" id="ARBA00023453"/>
    </source>
</evidence>
<dbReference type="GO" id="GO:0006584">
    <property type="term" value="P:catecholamine metabolic process"/>
    <property type="evidence" value="ECO:0007669"/>
    <property type="project" value="UniProtKB-KW"/>
</dbReference>
<keyword evidence="5" id="KW-0128">Catecholamine metabolism</keyword>
<dbReference type="SUPFAM" id="SSF53335">
    <property type="entry name" value="S-adenosyl-L-methionine-dependent methyltransferases"/>
    <property type="match status" value="1"/>
</dbReference>
<name>A0A1D8N6A2_YARLL</name>
<dbReference type="OMA" id="VEITRCV"/>
<dbReference type="GO" id="GO:0032259">
    <property type="term" value="P:methylation"/>
    <property type="evidence" value="ECO:0007669"/>
    <property type="project" value="UniProtKB-KW"/>
</dbReference>
<dbReference type="Proteomes" id="UP000256601">
    <property type="component" value="Unassembled WGS sequence"/>
</dbReference>
<evidence type="ECO:0000256" key="4">
    <source>
        <dbReference type="ARBA" id="ARBA00022691"/>
    </source>
</evidence>
<accession>A0A1D8N6A2</accession>
<dbReference type="VEuPathDB" id="FungiDB:YALI1_B04589g"/>
<organism evidence="7 9">
    <name type="scientific">Yarrowia lipolytica</name>
    <name type="common">Candida lipolytica</name>
    <dbReference type="NCBI Taxonomy" id="4952"/>
    <lineage>
        <taxon>Eukaryota</taxon>
        <taxon>Fungi</taxon>
        <taxon>Dikarya</taxon>
        <taxon>Ascomycota</taxon>
        <taxon>Saccharomycotina</taxon>
        <taxon>Dipodascomycetes</taxon>
        <taxon>Dipodascales</taxon>
        <taxon>Dipodascales incertae sedis</taxon>
        <taxon>Yarrowia</taxon>
    </lineage>
</organism>
<evidence type="ECO:0000313" key="7">
    <source>
        <dbReference type="EMBL" id="AOW01155.1"/>
    </source>
</evidence>
<reference evidence="8 10" key="2">
    <citation type="submission" date="2018-07" db="EMBL/GenBank/DDBJ databases">
        <title>Draft Genome Assemblies for Five Robust Yarrowia lipolytica Strains Exhibiting High Lipid Production and Pentose Sugar Utilization and Sugar Alcohol Secretion from Undetoxified Lignocellulosic Biomass Hydrolysates.</title>
        <authorList>
            <consortium name="DOE Joint Genome Institute"/>
            <person name="Walker C."/>
            <person name="Ryu S."/>
            <person name="Na H."/>
            <person name="Zane M."/>
            <person name="LaButti K."/>
            <person name="Lipzen A."/>
            <person name="Haridas S."/>
            <person name="Barry K."/>
            <person name="Grigoriev I.V."/>
            <person name="Quarterman J."/>
            <person name="Slininger P."/>
            <person name="Dien B."/>
            <person name="Trinh C.T."/>
        </authorList>
    </citation>
    <scope>NUCLEOTIDE SEQUENCE [LARGE SCALE GENOMIC DNA]</scope>
    <source>
        <strain evidence="8 10">YB392</strain>
    </source>
</reference>
<evidence type="ECO:0000313" key="8">
    <source>
        <dbReference type="EMBL" id="RDW27045.1"/>
    </source>
</evidence>
<dbReference type="VEuPathDB" id="FungiDB:YALI0_B03124g"/>
<dbReference type="Pfam" id="PF01596">
    <property type="entry name" value="Methyltransf_3"/>
    <property type="match status" value="1"/>
</dbReference>
<evidence type="ECO:0000313" key="10">
    <source>
        <dbReference type="Proteomes" id="UP000256601"/>
    </source>
</evidence>
<keyword evidence="2 8" id="KW-0489">Methyltransferase</keyword>
<dbReference type="InterPro" id="IPR002935">
    <property type="entry name" value="SAM_O-MeTrfase"/>
</dbReference>
<dbReference type="InterPro" id="IPR029063">
    <property type="entry name" value="SAM-dependent_MTases_sf"/>
</dbReference>
<protein>
    <recommendedName>
        <fullName evidence="1">catechol O-methyltransferase</fullName>
        <ecNumber evidence="1">2.1.1.6</ecNumber>
    </recommendedName>
</protein>
<dbReference type="AlphaFoldDB" id="A0A1D8N6A2"/>
<dbReference type="eggNOG" id="KOG1663">
    <property type="taxonomic scope" value="Eukaryota"/>
</dbReference>
<evidence type="ECO:0000313" key="9">
    <source>
        <dbReference type="Proteomes" id="UP000182444"/>
    </source>
</evidence>
<evidence type="ECO:0000256" key="3">
    <source>
        <dbReference type="ARBA" id="ARBA00022679"/>
    </source>
</evidence>
<dbReference type="PANTHER" id="PTHR43836:SF2">
    <property type="entry name" value="CATECHOL O-METHYLTRANSFERASE 1-RELATED"/>
    <property type="match status" value="1"/>
</dbReference>
<keyword evidence="3 8" id="KW-0808">Transferase</keyword>
<dbReference type="EMBL" id="KZ858969">
    <property type="protein sequence ID" value="RDW27045.1"/>
    <property type="molecule type" value="Genomic_DNA"/>
</dbReference>
<evidence type="ECO:0000256" key="1">
    <source>
        <dbReference type="ARBA" id="ARBA00012880"/>
    </source>
</evidence>
<keyword evidence="4" id="KW-0949">S-adenosyl-L-methionine</keyword>
<dbReference type="GO" id="GO:0008171">
    <property type="term" value="F:O-methyltransferase activity"/>
    <property type="evidence" value="ECO:0007669"/>
    <property type="project" value="InterPro"/>
</dbReference>
<dbReference type="EC" id="2.1.1.6" evidence="1"/>
<evidence type="ECO:0000256" key="5">
    <source>
        <dbReference type="ARBA" id="ARBA00022939"/>
    </source>
</evidence>
<gene>
    <name evidence="8" type="ORF">B0I71DRAFT_129742</name>
    <name evidence="7" type="ORF">YALI1_B04589g</name>
</gene>
<dbReference type="PANTHER" id="PTHR43836">
    <property type="entry name" value="CATECHOL O-METHYLTRANSFERASE 1-RELATED"/>
    <property type="match status" value="1"/>
</dbReference>
<dbReference type="RefSeq" id="XP_500451.1">
    <property type="nucleotide sequence ID" value="XM_500451.1"/>
</dbReference>
<proteinExistence type="inferred from homology"/>
<dbReference type="OrthoDB" id="186626at2759"/>
<dbReference type="Proteomes" id="UP000182444">
    <property type="component" value="Chromosome 1B"/>
</dbReference>
<reference evidence="7 9" key="1">
    <citation type="journal article" date="2016" name="PLoS ONE">
        <title>Sequence Assembly of Yarrowia lipolytica Strain W29/CLIB89 Shows Transposable Element Diversity.</title>
        <authorList>
            <person name="Magnan C."/>
            <person name="Yu J."/>
            <person name="Chang I."/>
            <person name="Jahn E."/>
            <person name="Kanomata Y."/>
            <person name="Wu J."/>
            <person name="Zeller M."/>
            <person name="Oakes M."/>
            <person name="Baldi P."/>
            <person name="Sandmeyer S."/>
        </authorList>
    </citation>
    <scope>NUCLEOTIDE SEQUENCE [LARGE SCALE GENOMIC DNA]</scope>
    <source>
        <strain evidence="7">CLIB89</strain>
        <strain evidence="9">CLIB89(W29)</strain>
    </source>
</reference>
<dbReference type="PROSITE" id="PS51682">
    <property type="entry name" value="SAM_OMT_I"/>
    <property type="match status" value="1"/>
</dbReference>
<dbReference type="KEGG" id="yli:2906895"/>
<dbReference type="GeneID" id="2906895"/>
<sequence>MSTTYKEYDWEKPVQLLYDHINGLPAEELAKFKKDPEALLDAIDKFEEEQHKKDGKYALMTVGPEKRKVVEEEIAQNKPYTFAELGGFCGYSAIAFAHKLKQTHPGYQVHYYSLEVSPFFAKVTSRFTTLAGLGDIVTVLVGPAAEGLERLKEEYNHAKIDFFFIDHWKDLYVPDLQKAEELGLVQYGTVITADNIYWPGAPEYAKYVRLTPAEKKKEYPGKGNPNIEYDTRTVEVPLGKDKKDGVEVTLCTGVLTE</sequence>